<dbReference type="GO" id="GO:0003700">
    <property type="term" value="F:DNA-binding transcription factor activity"/>
    <property type="evidence" value="ECO:0007669"/>
    <property type="project" value="InterPro"/>
</dbReference>
<accession>A0A6V8K9V1</accession>
<proteinExistence type="predicted"/>
<dbReference type="PANTHER" id="PTHR33164:SF106">
    <property type="entry name" value="TRANSCRIPTIONAL REGULATORY PROTEIN"/>
    <property type="match status" value="1"/>
</dbReference>
<organism evidence="2 3">
    <name type="scientific">Phytohabitans houttuyneae</name>
    <dbReference type="NCBI Taxonomy" id="1076126"/>
    <lineage>
        <taxon>Bacteria</taxon>
        <taxon>Bacillati</taxon>
        <taxon>Actinomycetota</taxon>
        <taxon>Actinomycetes</taxon>
        <taxon>Micromonosporales</taxon>
        <taxon>Micromonosporaceae</taxon>
    </lineage>
</organism>
<dbReference type="EMBL" id="BLPF01000001">
    <property type="protein sequence ID" value="GFJ80564.1"/>
    <property type="molecule type" value="Genomic_DNA"/>
</dbReference>
<dbReference type="RefSeq" id="WP_173057884.1">
    <property type="nucleotide sequence ID" value="NZ_BAABGO010000017.1"/>
</dbReference>
<name>A0A6V8K9V1_9ACTN</name>
<dbReference type="Gene3D" id="1.10.10.10">
    <property type="entry name" value="Winged helix-like DNA-binding domain superfamily/Winged helix DNA-binding domain"/>
    <property type="match status" value="1"/>
</dbReference>
<protein>
    <submittedName>
        <fullName evidence="2">Transcriptional regulator</fullName>
    </submittedName>
</protein>
<gene>
    <name evidence="2" type="ORF">Phou_047440</name>
</gene>
<reference evidence="2 3" key="2">
    <citation type="submission" date="2020-03" db="EMBL/GenBank/DDBJ databases">
        <authorList>
            <person name="Ichikawa N."/>
            <person name="Kimura A."/>
            <person name="Kitahashi Y."/>
            <person name="Uohara A."/>
        </authorList>
    </citation>
    <scope>NUCLEOTIDE SEQUENCE [LARGE SCALE GENOMIC DNA]</scope>
    <source>
        <strain evidence="2 3">NBRC 108639</strain>
    </source>
</reference>
<dbReference type="PROSITE" id="PS50995">
    <property type="entry name" value="HTH_MARR_2"/>
    <property type="match status" value="1"/>
</dbReference>
<dbReference type="GO" id="GO:0006950">
    <property type="term" value="P:response to stress"/>
    <property type="evidence" value="ECO:0007669"/>
    <property type="project" value="TreeGrafter"/>
</dbReference>
<comment type="caution">
    <text evidence="2">The sequence shown here is derived from an EMBL/GenBank/DDBJ whole genome shotgun (WGS) entry which is preliminary data.</text>
</comment>
<dbReference type="PANTHER" id="PTHR33164">
    <property type="entry name" value="TRANSCRIPTIONAL REGULATOR, MARR FAMILY"/>
    <property type="match status" value="1"/>
</dbReference>
<sequence length="167" mass="18525">MSTERERAITELFRVMPRHVQETVRFYDAVADQMGIHITDLHCAGALIDAGPMSAGELASRLGLTTGAVTRVIDRLVERGFAQRVADPADRRRVLVDLTPEATTQVGAQFAGMAIHLEQAVAGFSDDQVRFLVDFLDGSVEFTRSETERLRREGRTHATRVSRKDGE</sequence>
<evidence type="ECO:0000313" key="2">
    <source>
        <dbReference type="EMBL" id="GFJ80564.1"/>
    </source>
</evidence>
<dbReference type="AlphaFoldDB" id="A0A6V8K9V1"/>
<reference evidence="2 3" key="1">
    <citation type="submission" date="2020-03" db="EMBL/GenBank/DDBJ databases">
        <title>Whole genome shotgun sequence of Phytohabitans houttuyneae NBRC 108639.</title>
        <authorList>
            <person name="Komaki H."/>
            <person name="Tamura T."/>
        </authorList>
    </citation>
    <scope>NUCLEOTIDE SEQUENCE [LARGE SCALE GENOMIC DNA]</scope>
    <source>
        <strain evidence="2 3">NBRC 108639</strain>
    </source>
</reference>
<dbReference type="SUPFAM" id="SSF46785">
    <property type="entry name" value="Winged helix' DNA-binding domain"/>
    <property type="match status" value="1"/>
</dbReference>
<dbReference type="InterPro" id="IPR036388">
    <property type="entry name" value="WH-like_DNA-bd_sf"/>
</dbReference>
<evidence type="ECO:0000313" key="3">
    <source>
        <dbReference type="Proteomes" id="UP000482800"/>
    </source>
</evidence>
<keyword evidence="3" id="KW-1185">Reference proteome</keyword>
<dbReference type="Pfam" id="PF01047">
    <property type="entry name" value="MarR"/>
    <property type="match status" value="1"/>
</dbReference>
<dbReference type="PRINTS" id="PR00598">
    <property type="entry name" value="HTHMARR"/>
</dbReference>
<dbReference type="InterPro" id="IPR036390">
    <property type="entry name" value="WH_DNA-bd_sf"/>
</dbReference>
<feature type="domain" description="HTH marR-type" evidence="1">
    <location>
        <begin position="9"/>
        <end position="141"/>
    </location>
</feature>
<dbReference type="SMART" id="SM00347">
    <property type="entry name" value="HTH_MARR"/>
    <property type="match status" value="1"/>
</dbReference>
<dbReference type="InterPro" id="IPR000835">
    <property type="entry name" value="HTH_MarR-typ"/>
</dbReference>
<evidence type="ECO:0000259" key="1">
    <source>
        <dbReference type="PROSITE" id="PS50995"/>
    </source>
</evidence>
<dbReference type="Proteomes" id="UP000482800">
    <property type="component" value="Unassembled WGS sequence"/>
</dbReference>
<dbReference type="InterPro" id="IPR039422">
    <property type="entry name" value="MarR/SlyA-like"/>
</dbReference>